<sequence>MTSLSLKWYDAQKKNKKNRVWSFFFFFKKKTTPLFSLKKKKNIYIYIYICVHICIFEQQKDVNLEHTDGFLATEDIISIHAKATPKFYGIKDSTSREGKRHKKKHRYTPKQMLEEISKAYQQITRNEGVEAKFAKMYSTQQSKVVLLSKEYAIKPVYFYKRVINVLLFLQKWCQKPQRSHFISNENKRFAIELYVDIVGTNYEKTWKSILLAHSEDLENNTSDKKALNNKETNNAMQQPFEKQIDPAQDTSEEKSDKIQSKEKKRKSCDDTSSDDHSRESNSKGRRKRKTREKRKKKDSTSPDTDDNGGQKEDVD</sequence>
<accession>X6NTU3</accession>
<feature type="compositionally biased region" description="Basic and acidic residues" evidence="1">
    <location>
        <begin position="251"/>
        <end position="282"/>
    </location>
</feature>
<keyword evidence="3" id="KW-1185">Reference proteome</keyword>
<evidence type="ECO:0000313" key="3">
    <source>
        <dbReference type="Proteomes" id="UP000023152"/>
    </source>
</evidence>
<dbReference type="Proteomes" id="UP000023152">
    <property type="component" value="Unassembled WGS sequence"/>
</dbReference>
<gene>
    <name evidence="2" type="ORF">RFI_07738</name>
</gene>
<organism evidence="2 3">
    <name type="scientific">Reticulomyxa filosa</name>
    <dbReference type="NCBI Taxonomy" id="46433"/>
    <lineage>
        <taxon>Eukaryota</taxon>
        <taxon>Sar</taxon>
        <taxon>Rhizaria</taxon>
        <taxon>Retaria</taxon>
        <taxon>Foraminifera</taxon>
        <taxon>Monothalamids</taxon>
        <taxon>Reticulomyxidae</taxon>
        <taxon>Reticulomyxa</taxon>
    </lineage>
</organism>
<evidence type="ECO:0000313" key="2">
    <source>
        <dbReference type="EMBL" id="ETO29381.1"/>
    </source>
</evidence>
<proteinExistence type="predicted"/>
<dbReference type="EMBL" id="ASPP01006090">
    <property type="protein sequence ID" value="ETO29381.1"/>
    <property type="molecule type" value="Genomic_DNA"/>
</dbReference>
<dbReference type="AlphaFoldDB" id="X6NTU3"/>
<protein>
    <submittedName>
        <fullName evidence="2">Uncharacterized protein</fullName>
    </submittedName>
</protein>
<feature type="region of interest" description="Disordered" evidence="1">
    <location>
        <begin position="221"/>
        <end position="315"/>
    </location>
</feature>
<name>X6NTU3_RETFI</name>
<comment type="caution">
    <text evidence="2">The sequence shown here is derived from an EMBL/GenBank/DDBJ whole genome shotgun (WGS) entry which is preliminary data.</text>
</comment>
<evidence type="ECO:0000256" key="1">
    <source>
        <dbReference type="SAM" id="MobiDB-lite"/>
    </source>
</evidence>
<reference evidence="2 3" key="1">
    <citation type="journal article" date="2013" name="Curr. Biol.">
        <title>The Genome of the Foraminiferan Reticulomyxa filosa.</title>
        <authorList>
            <person name="Glockner G."/>
            <person name="Hulsmann N."/>
            <person name="Schleicher M."/>
            <person name="Noegel A.A."/>
            <person name="Eichinger L."/>
            <person name="Gallinger C."/>
            <person name="Pawlowski J."/>
            <person name="Sierra R."/>
            <person name="Euteneuer U."/>
            <person name="Pillet L."/>
            <person name="Moustafa A."/>
            <person name="Platzer M."/>
            <person name="Groth M."/>
            <person name="Szafranski K."/>
            <person name="Schliwa M."/>
        </authorList>
    </citation>
    <scope>NUCLEOTIDE SEQUENCE [LARGE SCALE GENOMIC DNA]</scope>
</reference>
<feature type="compositionally biased region" description="Basic residues" evidence="1">
    <location>
        <begin position="283"/>
        <end position="297"/>
    </location>
</feature>